<comment type="caution">
    <text evidence="11">The sequence shown here is derived from an EMBL/GenBank/DDBJ whole genome shotgun (WGS) entry which is preliminary data.</text>
</comment>
<dbReference type="InterPro" id="IPR001247">
    <property type="entry name" value="ExoRNase_PH_dom1"/>
</dbReference>
<keyword evidence="2 8" id="KW-0698">rRNA processing</keyword>
<dbReference type="Gene3D" id="3.30.230.70">
    <property type="entry name" value="GHMP Kinase, N-terminal domain"/>
    <property type="match status" value="1"/>
</dbReference>
<reference evidence="11 12" key="1">
    <citation type="journal article" date="2020" name="mSystems">
        <title>Defining Genomic and Predicted Metabolic Features of the Acetobacterium Genus.</title>
        <authorList>
            <person name="Ross D.E."/>
            <person name="Marshall C.W."/>
            <person name="Gulliver D."/>
            <person name="May H.D."/>
            <person name="Norman R.S."/>
        </authorList>
    </citation>
    <scope>NUCLEOTIDE SEQUENCE [LARGE SCALE GENOMIC DNA]</scope>
    <source>
        <strain evidence="11 12">DSM 9173</strain>
    </source>
</reference>
<keyword evidence="12" id="KW-1185">Reference proteome</keyword>
<dbReference type="Proteomes" id="UP000653358">
    <property type="component" value="Unassembled WGS sequence"/>
</dbReference>
<dbReference type="PROSITE" id="PS01277">
    <property type="entry name" value="RIBONUCLEASE_PH"/>
    <property type="match status" value="1"/>
</dbReference>
<keyword evidence="7" id="KW-0694">RNA-binding</keyword>
<keyword evidence="3 8" id="KW-0820">tRNA-binding</keyword>
<dbReference type="InterPro" id="IPR002381">
    <property type="entry name" value="RNase_PH_bac-type"/>
</dbReference>
<proteinExistence type="inferred from homology"/>
<evidence type="ECO:0000256" key="3">
    <source>
        <dbReference type="ARBA" id="ARBA00022555"/>
    </source>
</evidence>
<dbReference type="Pfam" id="PF01138">
    <property type="entry name" value="RNase_PH"/>
    <property type="match status" value="1"/>
</dbReference>
<evidence type="ECO:0000259" key="10">
    <source>
        <dbReference type="Pfam" id="PF03725"/>
    </source>
</evidence>
<dbReference type="Pfam" id="PF03725">
    <property type="entry name" value="RNase_PH_C"/>
    <property type="match status" value="1"/>
</dbReference>
<protein>
    <recommendedName>
        <fullName evidence="8">Ribonuclease PH</fullName>
        <shortName evidence="8">RNase PH</shortName>
        <ecNumber evidence="8">2.7.7.56</ecNumber>
    </recommendedName>
    <alternativeName>
        <fullName evidence="8">tRNA nucleotidyltransferase</fullName>
    </alternativeName>
</protein>
<dbReference type="EC" id="2.7.7.56" evidence="8"/>
<dbReference type="GO" id="GO:0009022">
    <property type="term" value="F:tRNA nucleotidyltransferase activity"/>
    <property type="evidence" value="ECO:0007669"/>
    <property type="project" value="UniProtKB-EC"/>
</dbReference>
<comment type="function">
    <text evidence="8">Phosphorolytic 3'-5' exoribonuclease that plays an important role in tRNA 3'-end maturation. Removes nucleotide residues following the 3'-CCA terminus of tRNAs; can also add nucleotides to the ends of RNA molecules by using nucleoside diphosphates as substrates, but this may not be physiologically important. Probably plays a role in initiation of 16S rRNA degradation (leading to ribosome degradation) during starvation.</text>
</comment>
<accession>A0ABR6WJK4</accession>
<evidence type="ECO:0000256" key="8">
    <source>
        <dbReference type="HAMAP-Rule" id="MF_00564"/>
    </source>
</evidence>
<evidence type="ECO:0000256" key="2">
    <source>
        <dbReference type="ARBA" id="ARBA00022552"/>
    </source>
</evidence>
<sequence>MRIDGRKKNELRPMAVTRNYIKHAQGSVLIEVGDTKVICTAMIEEKVPPFLKGHKQGWVTAEYEMLPGSTNTRKSRDRNRGKIDGRTMEIQRLIGRSLRSVIDLSKLGERTLWIDCDVIQADGGTRTAAITGSFVALHDALSNMVNKGMIKEMPITNFVAATSVGIHQGEPLVDLCYEEDSNAEVDMNMVMTEKGEIIEIQGTGEERPFSKQELEKMLALGEESIKKIIDFQKETLLG</sequence>
<feature type="domain" description="Exoribonuclease phosphorolytic" evidence="9">
    <location>
        <begin position="10"/>
        <end position="140"/>
    </location>
</feature>
<evidence type="ECO:0000256" key="4">
    <source>
        <dbReference type="ARBA" id="ARBA00022679"/>
    </source>
</evidence>
<comment type="catalytic activity">
    <reaction evidence="8">
        <text>tRNA(n+1) + phosphate = tRNA(n) + a ribonucleoside 5'-diphosphate</text>
        <dbReference type="Rhea" id="RHEA:10628"/>
        <dbReference type="Rhea" id="RHEA-COMP:17343"/>
        <dbReference type="Rhea" id="RHEA-COMP:17344"/>
        <dbReference type="ChEBI" id="CHEBI:43474"/>
        <dbReference type="ChEBI" id="CHEBI:57930"/>
        <dbReference type="ChEBI" id="CHEBI:173114"/>
        <dbReference type="EC" id="2.7.7.56"/>
    </reaction>
</comment>
<dbReference type="CDD" id="cd11362">
    <property type="entry name" value="RNase_PH_bact"/>
    <property type="match status" value="1"/>
</dbReference>
<gene>
    <name evidence="8" type="primary">rph</name>
    <name evidence="11" type="ORF">GH807_06405</name>
</gene>
<dbReference type="InterPro" id="IPR020568">
    <property type="entry name" value="Ribosomal_Su5_D2-typ_SF"/>
</dbReference>
<dbReference type="SUPFAM" id="SSF55666">
    <property type="entry name" value="Ribonuclease PH domain 2-like"/>
    <property type="match status" value="1"/>
</dbReference>
<dbReference type="InterPro" id="IPR036345">
    <property type="entry name" value="ExoRNase_PH_dom2_sf"/>
</dbReference>
<feature type="binding site" evidence="8">
    <location>
        <begin position="124"/>
        <end position="126"/>
    </location>
    <ligand>
        <name>phosphate</name>
        <dbReference type="ChEBI" id="CHEBI:43474"/>
        <note>substrate</note>
    </ligand>
</feature>
<evidence type="ECO:0000256" key="5">
    <source>
        <dbReference type="ARBA" id="ARBA00022694"/>
    </source>
</evidence>
<dbReference type="PANTHER" id="PTHR11953:SF0">
    <property type="entry name" value="EXOSOME COMPLEX COMPONENT RRP41"/>
    <property type="match status" value="1"/>
</dbReference>
<dbReference type="InterPro" id="IPR015847">
    <property type="entry name" value="ExoRNase_PH_dom2"/>
</dbReference>
<dbReference type="SUPFAM" id="SSF54211">
    <property type="entry name" value="Ribosomal protein S5 domain 2-like"/>
    <property type="match status" value="1"/>
</dbReference>
<dbReference type="RefSeq" id="WP_148603495.1">
    <property type="nucleotide sequence ID" value="NZ_RXYB01000008.1"/>
</dbReference>
<comment type="similarity">
    <text evidence="1 8">Belongs to the RNase PH family.</text>
</comment>
<evidence type="ECO:0000313" key="11">
    <source>
        <dbReference type="EMBL" id="MBC3796679.1"/>
    </source>
</evidence>
<dbReference type="PANTHER" id="PTHR11953">
    <property type="entry name" value="EXOSOME COMPLEX COMPONENT"/>
    <property type="match status" value="1"/>
</dbReference>
<name>A0ABR6WJK4_9FIRM</name>
<dbReference type="InterPro" id="IPR018336">
    <property type="entry name" value="RNase_PH_CS"/>
</dbReference>
<feature type="binding site" evidence="8">
    <location>
        <position position="86"/>
    </location>
    <ligand>
        <name>phosphate</name>
        <dbReference type="ChEBI" id="CHEBI:43474"/>
        <note>substrate</note>
    </ligand>
</feature>
<organism evidence="11 12">
    <name type="scientific">Acetobacterium tundrae</name>
    <dbReference type="NCBI Taxonomy" id="132932"/>
    <lineage>
        <taxon>Bacteria</taxon>
        <taxon>Bacillati</taxon>
        <taxon>Bacillota</taxon>
        <taxon>Clostridia</taxon>
        <taxon>Eubacteriales</taxon>
        <taxon>Eubacteriaceae</taxon>
        <taxon>Acetobacterium</taxon>
    </lineage>
</organism>
<keyword evidence="4 8" id="KW-0808">Transferase</keyword>
<evidence type="ECO:0000256" key="1">
    <source>
        <dbReference type="ARBA" id="ARBA00006678"/>
    </source>
</evidence>
<dbReference type="NCBIfam" id="TIGR01966">
    <property type="entry name" value="RNasePH"/>
    <property type="match status" value="1"/>
</dbReference>
<keyword evidence="6 8" id="KW-0548">Nucleotidyltransferase</keyword>
<evidence type="ECO:0000256" key="7">
    <source>
        <dbReference type="ARBA" id="ARBA00022884"/>
    </source>
</evidence>
<dbReference type="HAMAP" id="MF_00564">
    <property type="entry name" value="RNase_PH"/>
    <property type="match status" value="1"/>
</dbReference>
<evidence type="ECO:0000259" key="9">
    <source>
        <dbReference type="Pfam" id="PF01138"/>
    </source>
</evidence>
<evidence type="ECO:0000256" key="6">
    <source>
        <dbReference type="ARBA" id="ARBA00022695"/>
    </source>
</evidence>
<dbReference type="InterPro" id="IPR027408">
    <property type="entry name" value="PNPase/RNase_PH_dom_sf"/>
</dbReference>
<dbReference type="InterPro" id="IPR050080">
    <property type="entry name" value="RNase_PH"/>
</dbReference>
<keyword evidence="5 8" id="KW-0819">tRNA processing</keyword>
<feature type="domain" description="Exoribonuclease phosphorolytic" evidence="10">
    <location>
        <begin position="158"/>
        <end position="223"/>
    </location>
</feature>
<evidence type="ECO:0000313" key="12">
    <source>
        <dbReference type="Proteomes" id="UP000653358"/>
    </source>
</evidence>
<comment type="subunit">
    <text evidence="8">Homohexameric ring arranged as a trimer of dimers.</text>
</comment>
<dbReference type="EMBL" id="WJBB01000006">
    <property type="protein sequence ID" value="MBC3796679.1"/>
    <property type="molecule type" value="Genomic_DNA"/>
</dbReference>